<organism evidence="2 3">
    <name type="scientific">Massilia mucilaginosa</name>
    <dbReference type="NCBI Taxonomy" id="2609282"/>
    <lineage>
        <taxon>Bacteria</taxon>
        <taxon>Pseudomonadati</taxon>
        <taxon>Pseudomonadota</taxon>
        <taxon>Betaproteobacteria</taxon>
        <taxon>Burkholderiales</taxon>
        <taxon>Oxalobacteraceae</taxon>
        <taxon>Telluria group</taxon>
        <taxon>Massilia</taxon>
    </lineage>
</organism>
<dbReference type="NCBIfam" id="TIGR03882">
    <property type="entry name" value="cyclo_dehyd_2"/>
    <property type="match status" value="1"/>
</dbReference>
<evidence type="ECO:0000259" key="1">
    <source>
        <dbReference type="PROSITE" id="PS51664"/>
    </source>
</evidence>
<comment type="caution">
    <text evidence="2">The sequence shown here is derived from an EMBL/GenBank/DDBJ whole genome shotgun (WGS) entry which is preliminary data.</text>
</comment>
<gene>
    <name evidence="2" type="ORF">F2P45_12935</name>
</gene>
<reference evidence="2 3" key="1">
    <citation type="submission" date="2019-10" db="EMBL/GenBank/DDBJ databases">
        <title>Taxonomy of Antarctic Massilia spp.: description of Massilia rubra sp. nov., Massilia aquatica sp. nov., Massilia mucilaginosa sp. nov., Massilia frigida sp. nov. isolated from streams, lakes and regoliths.</title>
        <authorList>
            <person name="Holochova P."/>
            <person name="Sedlacek I."/>
            <person name="Kralova S."/>
            <person name="Maslanova I."/>
            <person name="Busse H.-J."/>
            <person name="Stankova E."/>
            <person name="Vrbovska V."/>
            <person name="Kovarovic V."/>
            <person name="Bartak M."/>
            <person name="Svec P."/>
            <person name="Pantucek R."/>
        </authorList>
    </citation>
    <scope>NUCLEOTIDE SEQUENCE [LARGE SCALE GENOMIC DNA]</scope>
    <source>
        <strain evidence="2 3">CCM 8733</strain>
    </source>
</reference>
<accession>A0ABX0NSY5</accession>
<dbReference type="Gene3D" id="3.30.40.250">
    <property type="match status" value="1"/>
</dbReference>
<dbReference type="Proteomes" id="UP000609726">
    <property type="component" value="Unassembled WGS sequence"/>
</dbReference>
<evidence type="ECO:0000313" key="2">
    <source>
        <dbReference type="EMBL" id="NHZ89911.1"/>
    </source>
</evidence>
<dbReference type="InterPro" id="IPR022291">
    <property type="entry name" value="Bacteriocin_synth_cyclodeHase"/>
</dbReference>
<name>A0ABX0NSY5_9BURK</name>
<sequence>MPLSDPDLIPVFKPSLRVEALDGELLLILSERRRAMLRGRALALVGQAVDGVRSVAELVARLGAELAPAEVLEALDHLFSLGHLHAAGAAPTPADAYWELMAGAAPPAAPDACSVALACCGGIDPGPATRALALAGMRVDPGAGLRIALTDDYLRPELDAIAARARADQVPLLLVCAAGTRPTLGPLLHAQHGACLECLRFWLRVNRPVDTLLARAGGGGHLPLAFDAPGALAVFGLLANLVANLRVLGEERAGVSAAMLALDLGTLATARHAVLRRPQCPLCGDPALMRRQAERFPALQAVTGLLRHDGGYRQRDPVQTYEQYRHLVSPLTGPVAYLHPMPRRHGGMRKVYVAGYMVCPRDPPRAHSFDKVCAGKGQSEEQARASALCEALERYSGVYQGDEACVRASMRSLGPSACGFDALQLFSERQYAGRAARNALTDDRRRQVPQRFDPDTVIDWTPAWSLGSGRQCHVPLTYCYAEAPAAAGAAYGIHNPNGAAAGNCREEAILQGFLELVERDATAIWWYNRIPMPGVDLASFGDPYFERLVLDYAAGGWRLWVLDLTHDLGIPVCAALAHHPGQGRHAIGFGCHLDARLAVQRALTEVNQLFDPRGETPSPWDPALLGPAPFLEPAPALAPRGAAGMPCSGGADLRADIDACVALLAARGMDLLVVDKTRPDIGLPVVQVIVPGLRHFWPRFGPGRLYSVPLALGWLERASAEADLNPCSLFL</sequence>
<dbReference type="Gene3D" id="3.30.1330.230">
    <property type="match status" value="1"/>
</dbReference>
<dbReference type="InterPro" id="IPR003776">
    <property type="entry name" value="YcaO-like_dom"/>
</dbReference>
<proteinExistence type="predicted"/>
<dbReference type="PROSITE" id="PS51664">
    <property type="entry name" value="YCAO"/>
    <property type="match status" value="1"/>
</dbReference>
<dbReference type="RefSeq" id="WP_166875262.1">
    <property type="nucleotide sequence ID" value="NZ_WHJH01000012.1"/>
</dbReference>
<dbReference type="PANTHER" id="PTHR37809">
    <property type="entry name" value="RIBOSOMAL PROTEIN S12 METHYLTHIOTRANSFERASE ACCESSORY FACTOR YCAO"/>
    <property type="match status" value="1"/>
</dbReference>
<evidence type="ECO:0000313" key="3">
    <source>
        <dbReference type="Proteomes" id="UP000609726"/>
    </source>
</evidence>
<dbReference type="PANTHER" id="PTHR37809:SF1">
    <property type="entry name" value="RIBOSOMAL PROTEIN S12 METHYLTHIOTRANSFERASE ACCESSORY FACTOR YCAO"/>
    <property type="match status" value="1"/>
</dbReference>
<dbReference type="Gene3D" id="3.90.930.60">
    <property type="match status" value="1"/>
</dbReference>
<dbReference type="NCBIfam" id="TIGR00702">
    <property type="entry name" value="YcaO-type kinase domain"/>
    <property type="match status" value="1"/>
</dbReference>
<dbReference type="Gene3D" id="3.30.160.660">
    <property type="match status" value="1"/>
</dbReference>
<protein>
    <submittedName>
        <fullName evidence="2">TOMM leader peptide-binding protein</fullName>
    </submittedName>
</protein>
<dbReference type="EMBL" id="WHJH01000012">
    <property type="protein sequence ID" value="NHZ89911.1"/>
    <property type="molecule type" value="Genomic_DNA"/>
</dbReference>
<feature type="domain" description="YcaO" evidence="1">
    <location>
        <begin position="375"/>
        <end position="731"/>
    </location>
</feature>
<dbReference type="Gene3D" id="3.40.50.720">
    <property type="entry name" value="NAD(P)-binding Rossmann-like Domain"/>
    <property type="match status" value="1"/>
</dbReference>
<keyword evidence="3" id="KW-1185">Reference proteome</keyword>
<dbReference type="Pfam" id="PF02624">
    <property type="entry name" value="YcaO"/>
    <property type="match status" value="1"/>
</dbReference>